<protein>
    <submittedName>
        <fullName evidence="1">Uncharacterized protein</fullName>
    </submittedName>
</protein>
<name>A0AAE9GVX5_9RHAB</name>
<reference evidence="1" key="2">
    <citation type="submission" date="2020-11" db="EMBL/GenBank/DDBJ databases">
        <authorList>
            <person name="Kaefer S."/>
            <person name="Paraskevopoulou S."/>
            <person name="Zirkel F."/>
            <person name="Wieseke N."/>
            <person name="Donath A."/>
            <person name="Petersen M."/>
            <person name="Jones T.C."/>
            <person name="Liu S."/>
            <person name="Zhou X."/>
            <person name="Middendorf M."/>
            <person name="Junglen S."/>
            <person name="Misof B."/>
            <person name="Drosten C."/>
        </authorList>
    </citation>
    <scope>NUCLEOTIDE SEQUENCE</scope>
    <source>
        <strain evidence="1">OKIAV23</strain>
    </source>
</reference>
<evidence type="ECO:0000313" key="1">
    <source>
        <dbReference type="EMBL" id="UOS86041.1"/>
    </source>
</evidence>
<evidence type="ECO:0000313" key="2">
    <source>
        <dbReference type="Proteomes" id="UP000831027"/>
    </source>
</evidence>
<keyword evidence="2" id="KW-1185">Reference proteome</keyword>
<reference evidence="1" key="1">
    <citation type="journal article" date="2019" name="PLoS Pathog.">
        <title>Re-assessing the diversity of negative strand RNA viruses in insects.</title>
        <authorList>
            <person name="Kafer S."/>
            <person name="Paraskevopoulou S."/>
            <person name="Zirkel F."/>
            <person name="Wieseke N."/>
            <person name="Donath A."/>
            <person name="Petersen M."/>
            <person name="Jones T.C."/>
            <person name="Liu S."/>
            <person name="Zhou X."/>
            <person name="Middendorf M."/>
            <person name="Junglen S."/>
            <person name="Misof B."/>
            <person name="Drosten C."/>
        </authorList>
    </citation>
    <scope>NUCLEOTIDE SEQUENCE</scope>
    <source>
        <strain evidence="1">OKIAV23</strain>
    </source>
</reference>
<sequence>MQRLRKMVSPKKTSVHEVKKQLKPCSYYIKGSFKITGPAKISNNHLSTLCAAIIVETFLKRNYPSNTVSAIYLDFYNAALAAQKKSKNSLPYLTRWESHVEVKRFINVPCIPIDAILFNKKTKHTLRFISEQEETIQVDFDFFIATGDNSHLLFDYLIRQGYTHRKLSNVPLNEFIDRLLNSEHQQLNHRFESIAQNMAVAVSAKSGSKLQIEWNK</sequence>
<dbReference type="EMBL" id="MW314717">
    <property type="protein sequence ID" value="UOS86041.1"/>
    <property type="molecule type" value="Viral_cRNA"/>
</dbReference>
<organism evidence="1 2">
    <name type="scientific">Hymenopteran rhabdo-related virus 23</name>
    <dbReference type="NCBI Taxonomy" id="2847804"/>
    <lineage>
        <taxon>Viruses</taxon>
        <taxon>Riboviria</taxon>
        <taxon>Orthornavirae</taxon>
        <taxon>Negarnaviricota</taxon>
        <taxon>Haploviricotina</taxon>
        <taxon>Monjiviricetes</taxon>
        <taxon>Mononegavirales</taxon>
        <taxon>Rhabdoviridae</taxon>
        <taxon>Deltarhabdovirinae</taxon>
        <taxon>Betahymrhavirus</taxon>
        <taxon>Betahymrhavirus austriaca</taxon>
    </lineage>
</organism>
<proteinExistence type="predicted"/>
<dbReference type="Proteomes" id="UP000831027">
    <property type="component" value="Segment"/>
</dbReference>
<accession>A0AAE9GVX5</accession>